<evidence type="ECO:0000256" key="7">
    <source>
        <dbReference type="ARBA" id="ARBA00023136"/>
    </source>
</evidence>
<feature type="transmembrane region" description="Helical" evidence="8">
    <location>
        <begin position="225"/>
        <end position="247"/>
    </location>
</feature>
<dbReference type="GO" id="GO:0015104">
    <property type="term" value="F:antimonite transmembrane transporter activity"/>
    <property type="evidence" value="ECO:0007669"/>
    <property type="project" value="TreeGrafter"/>
</dbReference>
<dbReference type="EMBL" id="DSFP01000001">
    <property type="protein sequence ID" value="HEW45056.1"/>
    <property type="molecule type" value="Genomic_DNA"/>
</dbReference>
<evidence type="ECO:0000313" key="11">
    <source>
        <dbReference type="EMBL" id="HEW46354.1"/>
    </source>
</evidence>
<evidence type="ECO:0000256" key="4">
    <source>
        <dbReference type="ARBA" id="ARBA00022475"/>
    </source>
</evidence>
<evidence type="ECO:0000256" key="8">
    <source>
        <dbReference type="SAM" id="Phobius"/>
    </source>
</evidence>
<evidence type="ECO:0000256" key="1">
    <source>
        <dbReference type="ARBA" id="ARBA00004651"/>
    </source>
</evidence>
<dbReference type="EMBL" id="DSFP01000010">
    <property type="protein sequence ID" value="HEW45144.1"/>
    <property type="molecule type" value="Genomic_DNA"/>
</dbReference>
<feature type="transmembrane region" description="Helical" evidence="8">
    <location>
        <begin position="259"/>
        <end position="279"/>
    </location>
</feature>
<dbReference type="AlphaFoldDB" id="A0A7C2Z4V5"/>
<feature type="transmembrane region" description="Helical" evidence="8">
    <location>
        <begin position="196"/>
        <end position="219"/>
    </location>
</feature>
<comment type="caution">
    <text evidence="10">The sequence shown here is derived from an EMBL/GenBank/DDBJ whole genome shotgun (WGS) entry which is preliminary data.</text>
</comment>
<evidence type="ECO:0000256" key="3">
    <source>
        <dbReference type="ARBA" id="ARBA00022448"/>
    </source>
</evidence>
<evidence type="ECO:0000313" key="10">
    <source>
        <dbReference type="EMBL" id="HEW45144.1"/>
    </source>
</evidence>
<keyword evidence="4" id="KW-1003">Cell membrane</keyword>
<proteinExistence type="inferred from homology"/>
<dbReference type="InterPro" id="IPR038770">
    <property type="entry name" value="Na+/solute_symporter_sf"/>
</dbReference>
<evidence type="ECO:0000313" key="9">
    <source>
        <dbReference type="EMBL" id="HEW45056.1"/>
    </source>
</evidence>
<dbReference type="PANTHER" id="PTHR43057:SF1">
    <property type="entry name" value="ARSENICAL-RESISTANCE PROTEIN 3"/>
    <property type="match status" value="1"/>
</dbReference>
<keyword evidence="5 8" id="KW-0812">Transmembrane</keyword>
<feature type="transmembrane region" description="Helical" evidence="8">
    <location>
        <begin position="38"/>
        <end position="56"/>
    </location>
</feature>
<organism evidence="10">
    <name type="scientific">Hydrogenobacter sp</name>
    <dbReference type="NCBI Taxonomy" id="2152829"/>
    <lineage>
        <taxon>Bacteria</taxon>
        <taxon>Pseudomonadati</taxon>
        <taxon>Aquificota</taxon>
        <taxon>Aquificia</taxon>
        <taxon>Aquificales</taxon>
        <taxon>Aquificaceae</taxon>
        <taxon>Hydrogenobacter</taxon>
    </lineage>
</organism>
<dbReference type="Gene3D" id="1.20.1530.20">
    <property type="match status" value="1"/>
</dbReference>
<evidence type="ECO:0000256" key="2">
    <source>
        <dbReference type="ARBA" id="ARBA00010110"/>
    </source>
</evidence>
<reference evidence="10" key="1">
    <citation type="journal article" date="2020" name="mSystems">
        <title>Genome- and Community-Level Interaction Insights into Carbon Utilization and Element Cycling Functions of Hydrothermarchaeota in Hydrothermal Sediment.</title>
        <authorList>
            <person name="Zhou Z."/>
            <person name="Liu Y."/>
            <person name="Xu W."/>
            <person name="Pan J."/>
            <person name="Luo Z.H."/>
            <person name="Li M."/>
        </authorList>
    </citation>
    <scope>NUCLEOTIDE SEQUENCE [LARGE SCALE GENOMIC DNA]</scope>
    <source>
        <strain evidence="10">SpSt-132</strain>
    </source>
</reference>
<accession>A0A7C2Z4V5</accession>
<evidence type="ECO:0000256" key="5">
    <source>
        <dbReference type="ARBA" id="ARBA00022692"/>
    </source>
</evidence>
<dbReference type="PANTHER" id="PTHR43057">
    <property type="entry name" value="ARSENITE EFFLUX TRANSPORTER"/>
    <property type="match status" value="1"/>
</dbReference>
<comment type="subcellular location">
    <subcellularLocation>
        <location evidence="1">Cell membrane</location>
        <topology evidence="1">Multi-pass membrane protein</topology>
    </subcellularLocation>
</comment>
<keyword evidence="3" id="KW-0813">Transport</keyword>
<evidence type="ECO:0000256" key="6">
    <source>
        <dbReference type="ARBA" id="ARBA00022989"/>
    </source>
</evidence>
<dbReference type="GO" id="GO:0015105">
    <property type="term" value="F:arsenite transmembrane transporter activity"/>
    <property type="evidence" value="ECO:0007669"/>
    <property type="project" value="TreeGrafter"/>
</dbReference>
<dbReference type="GO" id="GO:0015297">
    <property type="term" value="F:antiporter activity"/>
    <property type="evidence" value="ECO:0007669"/>
    <property type="project" value="InterPro"/>
</dbReference>
<feature type="transmembrane region" description="Helical" evidence="8">
    <location>
        <begin position="12"/>
        <end position="32"/>
    </location>
</feature>
<feature type="transmembrane region" description="Helical" evidence="8">
    <location>
        <begin position="68"/>
        <end position="87"/>
    </location>
</feature>
<gene>
    <name evidence="9" type="ORF">ENO47_00035</name>
    <name evidence="10" type="ORF">ENO47_00480</name>
    <name evidence="11" type="ORF">ENO47_06800</name>
</gene>
<comment type="similarity">
    <text evidence="2">Belongs to the arsenical resistance-3 (ACR3) (TC 2.A.59) family.</text>
</comment>
<feature type="transmembrane region" description="Helical" evidence="8">
    <location>
        <begin position="99"/>
        <end position="119"/>
    </location>
</feature>
<dbReference type="EMBL" id="DSFP01000060">
    <property type="protein sequence ID" value="HEW46354.1"/>
    <property type="molecule type" value="Genomic_DNA"/>
</dbReference>
<sequence>MKTTLHTIEKYQGLIYLLAMLCGFAVGMSIKVEHLSTLLWPLLVLLLYTTFVQVPMAHVRQSFSDVRFIGAALTGNFLVIPLILWFLVKLLPYDPLIHLSLLLVLLMPCTDWFVSFTYLGKGDVKRSIAFLPISLLLQLFLLPLYLYLFLGEAFFSTIANRLLIAFLSFILLPLLAALLTQEIAFTLRKEAWIKKFNWIPITLLVLIIFVVSTQVKLFVGFIEKLLLLGLAFLIYLLIAAFLSKLLSITFKLDIKQGRTLAFSFGTRNSFVVFPIALSLPPSYELVIAAVVLQPIVELMGMFAYLWLIPQKLFHQ</sequence>
<feature type="transmembrane region" description="Helical" evidence="8">
    <location>
        <begin position="128"/>
        <end position="150"/>
    </location>
</feature>
<protein>
    <submittedName>
        <fullName evidence="10">Arsenic resistance protein</fullName>
    </submittedName>
</protein>
<name>A0A7C2Z4V5_9AQUI</name>
<keyword evidence="7 8" id="KW-0472">Membrane</keyword>
<dbReference type="InterPro" id="IPR004706">
    <property type="entry name" value="Arsenical-R_Acr3"/>
</dbReference>
<dbReference type="Pfam" id="PF01758">
    <property type="entry name" value="SBF"/>
    <property type="match status" value="1"/>
</dbReference>
<feature type="transmembrane region" description="Helical" evidence="8">
    <location>
        <begin position="285"/>
        <end position="307"/>
    </location>
</feature>
<feature type="transmembrane region" description="Helical" evidence="8">
    <location>
        <begin position="162"/>
        <end position="184"/>
    </location>
</feature>
<dbReference type="GO" id="GO:0005886">
    <property type="term" value="C:plasma membrane"/>
    <property type="evidence" value="ECO:0007669"/>
    <property type="project" value="UniProtKB-SubCell"/>
</dbReference>
<keyword evidence="6 8" id="KW-1133">Transmembrane helix</keyword>
<dbReference type="InterPro" id="IPR002657">
    <property type="entry name" value="BilAc:Na_symport/Acr3"/>
</dbReference>